<feature type="domain" description="HTH tetR-type" evidence="5">
    <location>
        <begin position="4"/>
        <end position="64"/>
    </location>
</feature>
<dbReference type="Pfam" id="PF00440">
    <property type="entry name" value="TetR_N"/>
    <property type="match status" value="1"/>
</dbReference>
<name>A0ABY5PD38_9ACTN</name>
<dbReference type="EMBL" id="CP088295">
    <property type="protein sequence ID" value="UUY02553.1"/>
    <property type="molecule type" value="Genomic_DNA"/>
</dbReference>
<dbReference type="Gene3D" id="1.10.357.10">
    <property type="entry name" value="Tetracycline Repressor, domain 2"/>
    <property type="match status" value="1"/>
</dbReference>
<keyword evidence="7" id="KW-1185">Reference proteome</keyword>
<dbReference type="InterPro" id="IPR023772">
    <property type="entry name" value="DNA-bd_HTH_TetR-type_CS"/>
</dbReference>
<dbReference type="SUPFAM" id="SSF46689">
    <property type="entry name" value="Homeodomain-like"/>
    <property type="match status" value="1"/>
</dbReference>
<proteinExistence type="predicted"/>
<evidence type="ECO:0000256" key="4">
    <source>
        <dbReference type="PROSITE-ProRule" id="PRU00335"/>
    </source>
</evidence>
<evidence type="ECO:0000256" key="3">
    <source>
        <dbReference type="ARBA" id="ARBA00023163"/>
    </source>
</evidence>
<dbReference type="Pfam" id="PF21943">
    <property type="entry name" value="TetR_C_46"/>
    <property type="match status" value="1"/>
</dbReference>
<evidence type="ECO:0000313" key="6">
    <source>
        <dbReference type="EMBL" id="UUY02553.1"/>
    </source>
</evidence>
<evidence type="ECO:0000256" key="1">
    <source>
        <dbReference type="ARBA" id="ARBA00023015"/>
    </source>
</evidence>
<dbReference type="InterPro" id="IPR050109">
    <property type="entry name" value="HTH-type_TetR-like_transc_reg"/>
</dbReference>
<dbReference type="PRINTS" id="PR00455">
    <property type="entry name" value="HTHTETR"/>
</dbReference>
<evidence type="ECO:0000256" key="2">
    <source>
        <dbReference type="ARBA" id="ARBA00023125"/>
    </source>
</evidence>
<dbReference type="InterPro" id="IPR054129">
    <property type="entry name" value="DesT_TetR_C"/>
</dbReference>
<dbReference type="InterPro" id="IPR009057">
    <property type="entry name" value="Homeodomain-like_sf"/>
</dbReference>
<sequence>MSGVQRRQEILRSAMEVLAEQGYHAASIDEIAQAAGVSKALIYEHFESKAALKTALLEEQGGELLRRVALAVDPGDAADQQLYAGLDAFFGFVQERKVAWAMLHRDAVELGVDDALRTMQDGATRMVAAMYDNANGGTLPPERAEMLARMLTGGAQALATWWIAHPEVPRRQVVEAAMESAWVGLAELRSGVRYRRPGSGRAVERRAHVVKLT</sequence>
<dbReference type="RefSeq" id="WP_353863080.1">
    <property type="nucleotide sequence ID" value="NZ_CP088295.1"/>
</dbReference>
<dbReference type="InterPro" id="IPR001647">
    <property type="entry name" value="HTH_TetR"/>
</dbReference>
<protein>
    <submittedName>
        <fullName evidence="6">TetR/AcrR family transcriptional regulator</fullName>
    </submittedName>
</protein>
<gene>
    <name evidence="6" type="ORF">LRS13_17900</name>
</gene>
<feature type="DNA-binding region" description="H-T-H motif" evidence="4">
    <location>
        <begin position="27"/>
        <end position="46"/>
    </location>
</feature>
<keyword evidence="3" id="KW-0804">Transcription</keyword>
<dbReference type="PANTHER" id="PTHR30055:SF226">
    <property type="entry name" value="HTH-TYPE TRANSCRIPTIONAL REGULATOR PKSA"/>
    <property type="match status" value="1"/>
</dbReference>
<accession>A0ABY5PD38</accession>
<evidence type="ECO:0000313" key="7">
    <source>
        <dbReference type="Proteomes" id="UP001058860"/>
    </source>
</evidence>
<dbReference type="PROSITE" id="PS01081">
    <property type="entry name" value="HTH_TETR_1"/>
    <property type="match status" value="1"/>
</dbReference>
<organism evidence="6 7">
    <name type="scientific">Svornostia abyssi</name>
    <dbReference type="NCBI Taxonomy" id="2898438"/>
    <lineage>
        <taxon>Bacteria</taxon>
        <taxon>Bacillati</taxon>
        <taxon>Actinomycetota</taxon>
        <taxon>Thermoleophilia</taxon>
        <taxon>Solirubrobacterales</taxon>
        <taxon>Baekduiaceae</taxon>
        <taxon>Svornostia</taxon>
    </lineage>
</organism>
<dbReference type="PROSITE" id="PS50977">
    <property type="entry name" value="HTH_TETR_2"/>
    <property type="match status" value="1"/>
</dbReference>
<reference evidence="7" key="1">
    <citation type="submission" date="2021-11" db="EMBL/GenBank/DDBJ databases">
        <title>Cultivation dependent microbiological survey of springs from the worlds oldest radium mine currently devoted to the extraction of radon-saturated water.</title>
        <authorList>
            <person name="Kapinusova G."/>
            <person name="Smrhova T."/>
            <person name="Strejcek M."/>
            <person name="Suman J."/>
            <person name="Jani K."/>
            <person name="Pajer P."/>
            <person name="Uhlik O."/>
        </authorList>
    </citation>
    <scope>NUCLEOTIDE SEQUENCE [LARGE SCALE GENOMIC DNA]</scope>
    <source>
        <strain evidence="7">J379</strain>
    </source>
</reference>
<dbReference type="InterPro" id="IPR036271">
    <property type="entry name" value="Tet_transcr_reg_TetR-rel_C_sf"/>
</dbReference>
<keyword evidence="1" id="KW-0805">Transcription regulation</keyword>
<dbReference type="PANTHER" id="PTHR30055">
    <property type="entry name" value="HTH-TYPE TRANSCRIPTIONAL REGULATOR RUTR"/>
    <property type="match status" value="1"/>
</dbReference>
<evidence type="ECO:0000259" key="5">
    <source>
        <dbReference type="PROSITE" id="PS50977"/>
    </source>
</evidence>
<dbReference type="Proteomes" id="UP001058860">
    <property type="component" value="Chromosome"/>
</dbReference>
<keyword evidence="2 4" id="KW-0238">DNA-binding</keyword>
<dbReference type="SUPFAM" id="SSF48498">
    <property type="entry name" value="Tetracyclin repressor-like, C-terminal domain"/>
    <property type="match status" value="1"/>
</dbReference>